<proteinExistence type="predicted"/>
<dbReference type="InterPro" id="IPR001279">
    <property type="entry name" value="Metallo-B-lactamas"/>
</dbReference>
<feature type="domain" description="Metallo-beta-lactamase" evidence="1">
    <location>
        <begin position="5"/>
        <end position="164"/>
    </location>
</feature>
<organism evidence="2 3">
    <name type="scientific">Mobilicoccus caccae</name>
    <dbReference type="NCBI Taxonomy" id="1859295"/>
    <lineage>
        <taxon>Bacteria</taxon>
        <taxon>Bacillati</taxon>
        <taxon>Actinomycetota</taxon>
        <taxon>Actinomycetes</taxon>
        <taxon>Micrococcales</taxon>
        <taxon>Dermatophilaceae</taxon>
        <taxon>Mobilicoccus</taxon>
    </lineage>
</organism>
<dbReference type="InterPro" id="IPR036866">
    <property type="entry name" value="RibonucZ/Hydroxyglut_hydro"/>
</dbReference>
<dbReference type="PANTHER" id="PTHR23131">
    <property type="entry name" value="ENDORIBONUCLEASE LACTB2"/>
    <property type="match status" value="1"/>
</dbReference>
<dbReference type="EMBL" id="BSUO01000001">
    <property type="protein sequence ID" value="GMA38282.1"/>
    <property type="molecule type" value="Genomic_DNA"/>
</dbReference>
<dbReference type="Gene3D" id="3.60.15.10">
    <property type="entry name" value="Ribonuclease Z/Hydroxyacylglutathione hydrolase-like"/>
    <property type="match status" value="1"/>
</dbReference>
<keyword evidence="3" id="KW-1185">Reference proteome</keyword>
<accession>A0ABQ6IM54</accession>
<protein>
    <submittedName>
        <fullName evidence="2">MBL fold metallo-hydrolase</fullName>
    </submittedName>
</protein>
<dbReference type="CDD" id="cd16278">
    <property type="entry name" value="metallo-hydrolase-like_MBL-fold"/>
    <property type="match status" value="1"/>
</dbReference>
<dbReference type="InterPro" id="IPR041516">
    <property type="entry name" value="LACTB2_WH"/>
</dbReference>
<reference evidence="3" key="1">
    <citation type="journal article" date="2019" name="Int. J. Syst. Evol. Microbiol.">
        <title>The Global Catalogue of Microorganisms (GCM) 10K type strain sequencing project: providing services to taxonomists for standard genome sequencing and annotation.</title>
        <authorList>
            <consortium name="The Broad Institute Genomics Platform"/>
            <consortium name="The Broad Institute Genome Sequencing Center for Infectious Disease"/>
            <person name="Wu L."/>
            <person name="Ma J."/>
        </authorList>
    </citation>
    <scope>NUCLEOTIDE SEQUENCE [LARGE SCALE GENOMIC DNA]</scope>
    <source>
        <strain evidence="3">NBRC 113072</strain>
    </source>
</reference>
<dbReference type="Gene3D" id="1.10.10.10">
    <property type="entry name" value="Winged helix-like DNA-binding domain superfamily/Winged helix DNA-binding domain"/>
    <property type="match status" value="1"/>
</dbReference>
<dbReference type="Pfam" id="PF00753">
    <property type="entry name" value="Lactamase_B"/>
    <property type="match status" value="2"/>
</dbReference>
<dbReference type="Pfam" id="PF17778">
    <property type="entry name" value="WHD_BLACT"/>
    <property type="match status" value="1"/>
</dbReference>
<comment type="caution">
    <text evidence="2">The sequence shown here is derived from an EMBL/GenBank/DDBJ whole genome shotgun (WGS) entry which is preliminary data.</text>
</comment>
<dbReference type="Proteomes" id="UP001157126">
    <property type="component" value="Unassembled WGS sequence"/>
</dbReference>
<evidence type="ECO:0000313" key="2">
    <source>
        <dbReference type="EMBL" id="GMA38282.1"/>
    </source>
</evidence>
<dbReference type="InterPro" id="IPR050662">
    <property type="entry name" value="Sec-metab_biosynth-thioest"/>
</dbReference>
<name>A0ABQ6IM54_9MICO</name>
<dbReference type="InterPro" id="IPR036388">
    <property type="entry name" value="WH-like_DNA-bd_sf"/>
</dbReference>
<dbReference type="SMART" id="SM00849">
    <property type="entry name" value="Lactamase_B"/>
    <property type="match status" value="1"/>
</dbReference>
<dbReference type="SUPFAM" id="SSF56281">
    <property type="entry name" value="Metallo-hydrolase/oxidoreductase"/>
    <property type="match status" value="1"/>
</dbReference>
<dbReference type="PANTHER" id="PTHR23131:SF0">
    <property type="entry name" value="ENDORIBONUCLEASE LACTB2"/>
    <property type="match status" value="1"/>
</dbReference>
<evidence type="ECO:0000259" key="1">
    <source>
        <dbReference type="SMART" id="SM00849"/>
    </source>
</evidence>
<evidence type="ECO:0000313" key="3">
    <source>
        <dbReference type="Proteomes" id="UP001157126"/>
    </source>
</evidence>
<gene>
    <name evidence="2" type="ORF">GCM10025883_03270</name>
</gene>
<sequence>MTLEGTNTWVVGEPGVGACVVVDPGPDDGTHLAAILDVVDGRRVEAVLLTHRHPDHAEGAGAFAERVGARVRAQGEGEDDLADGDVVSAGDVEIGVLGTPGHTADSVCFYVGADDALLTGDTILGWGTTMVAWPDGRLDDYLGSLDRLAGLTGTGRVRTFLPGHGAYLPDADASVHYYLDHRRERLDQVRRAVEGGATDVQSVLEVVYADVPRELWPAASRSIEAQLHHLRGE</sequence>